<evidence type="ECO:0000256" key="2">
    <source>
        <dbReference type="ARBA" id="ARBA00004300"/>
    </source>
</evidence>
<dbReference type="PANTHER" id="PTHR46507">
    <property type="entry name" value="AFADIN- AND ALPHA-ACTININ-BINDING PROTEIN"/>
    <property type="match status" value="1"/>
</dbReference>
<feature type="compositionally biased region" description="Acidic residues" evidence="10">
    <location>
        <begin position="503"/>
        <end position="524"/>
    </location>
</feature>
<evidence type="ECO:0000256" key="3">
    <source>
        <dbReference type="ARBA" id="ARBA00009291"/>
    </source>
</evidence>
<evidence type="ECO:0000256" key="8">
    <source>
        <dbReference type="ARBA" id="ARBA00023212"/>
    </source>
</evidence>
<keyword evidence="8" id="KW-0206">Cytoskeleton</keyword>
<dbReference type="PANTHER" id="PTHR46507:SF4">
    <property type="entry name" value="SSX FAMILY MEMBER 2 INTERACTING PROTEIN"/>
    <property type="match status" value="1"/>
</dbReference>
<dbReference type="EMBL" id="KB311548">
    <property type="protein sequence ID" value="ELT89071.1"/>
    <property type="molecule type" value="Genomic_DNA"/>
</dbReference>
<feature type="compositionally biased region" description="Polar residues" evidence="10">
    <location>
        <begin position="571"/>
        <end position="581"/>
    </location>
</feature>
<feature type="compositionally biased region" description="Polar residues" evidence="10">
    <location>
        <begin position="546"/>
        <end position="556"/>
    </location>
</feature>
<evidence type="ECO:0000256" key="6">
    <source>
        <dbReference type="ARBA" id="ARBA00022949"/>
    </source>
</evidence>
<evidence type="ECO:0000256" key="9">
    <source>
        <dbReference type="SAM" id="Coils"/>
    </source>
</evidence>
<keyword evidence="4" id="KW-0963">Cytoplasm</keyword>
<evidence type="ECO:0000313" key="11">
    <source>
        <dbReference type="EMBL" id="ELT89071.1"/>
    </source>
</evidence>
<reference evidence="12" key="3">
    <citation type="submission" date="2015-06" db="UniProtKB">
        <authorList>
            <consortium name="EnsemblMetazoa"/>
        </authorList>
    </citation>
    <scope>IDENTIFICATION</scope>
</reference>
<dbReference type="GO" id="GO:0070161">
    <property type="term" value="C:anchoring junction"/>
    <property type="evidence" value="ECO:0007669"/>
    <property type="project" value="UniProtKB-SubCell"/>
</dbReference>
<dbReference type="GO" id="GO:0036064">
    <property type="term" value="C:ciliary basal body"/>
    <property type="evidence" value="ECO:0007669"/>
    <property type="project" value="TreeGrafter"/>
</dbReference>
<feature type="coiled-coil region" evidence="9">
    <location>
        <begin position="284"/>
        <end position="311"/>
    </location>
</feature>
<dbReference type="AlphaFoldDB" id="R7TDC9"/>
<accession>R7TDC9</accession>
<gene>
    <name evidence="11" type="ORF">CAPTEDRAFT_223546</name>
</gene>
<feature type="compositionally biased region" description="Low complexity" evidence="10">
    <location>
        <begin position="458"/>
        <end position="478"/>
    </location>
</feature>
<dbReference type="STRING" id="283909.R7TDC9"/>
<dbReference type="Pfam" id="PF11559">
    <property type="entry name" value="ADIP"/>
    <property type="match status" value="1"/>
</dbReference>
<keyword evidence="5" id="KW-0130">Cell adhesion</keyword>
<evidence type="ECO:0000256" key="5">
    <source>
        <dbReference type="ARBA" id="ARBA00022889"/>
    </source>
</evidence>
<feature type="region of interest" description="Disordered" evidence="10">
    <location>
        <begin position="323"/>
        <end position="343"/>
    </location>
</feature>
<protein>
    <submittedName>
        <fullName evidence="11 12">Uncharacterized protein</fullName>
    </submittedName>
</protein>
<dbReference type="Gene3D" id="1.10.287.1490">
    <property type="match status" value="1"/>
</dbReference>
<name>R7TDC9_CAPTE</name>
<feature type="region of interest" description="Disordered" evidence="10">
    <location>
        <begin position="447"/>
        <end position="590"/>
    </location>
</feature>
<dbReference type="EnsemblMetazoa" id="CapteT223546">
    <property type="protein sequence ID" value="CapteP223546"/>
    <property type="gene ID" value="CapteG223546"/>
</dbReference>
<comment type="similarity">
    <text evidence="3">Belongs to the ADIP family.</text>
</comment>
<evidence type="ECO:0000313" key="13">
    <source>
        <dbReference type="Proteomes" id="UP000014760"/>
    </source>
</evidence>
<evidence type="ECO:0000256" key="4">
    <source>
        <dbReference type="ARBA" id="ARBA00022490"/>
    </source>
</evidence>
<evidence type="ECO:0000313" key="12">
    <source>
        <dbReference type="EnsemblMetazoa" id="CapteP223546"/>
    </source>
</evidence>
<sequence length="607" mass="67762">MGSVTSLSSGFIMDSIGLPSQPPLSNGRPTPLAMNFTEDEDILSKYIAHTQQTPVFHRGNPRDLFSDPDYASSSVNKMVSSFEPVNEGEYLDQTIQYLNHEIMSLGMPSLFDGEHVSVAKLVNAANKLLRNNQGNLREKEQLENKMHRSSCDLSHVQQSMRRMQDKCDQLERDLATAQTQLMQGSKTNRKLNARIKGLQEAEKKLQSTLQHREAQYKHDTKKREREAVKLKDRLHQLLNDRGGLGKSRTGIQMSSTIPRAGGRRGTWNIYNQTKHEEDLYKAVLTGAEDKLKQVLVENTELRRSIAHMQQELVTILHSKDATDASPTIQMGSSPPDSGNDDTDSCSFGTYEMPFDLVSEDLHRSYSAKIRKLKQVIRRVDECNNTVQNKPSTAEKSSKDVGKLQRQVNRYKKVIEEQEKLIQQSIESQHAAAQATLQRLRLENQQLENSSVRSMAEDSPATTPGPSSTAPNPTTPSASVRRQLPSTPSVVPKHVAQTLHVNVEESENCEDRAEQEEESSPDDGFEPMTFTFSSQEPSTRARPHSAGPTTNPFTSIRKTARGFSPGVLAFTGNPQTSKNQPLSPDRHSVEEHVEAIRASLLQLGEDCG</sequence>
<dbReference type="InterPro" id="IPR052300">
    <property type="entry name" value="Adhesion_Centrosome_assoc"/>
</dbReference>
<dbReference type="EMBL" id="AMQN01015054">
    <property type="status" value="NOT_ANNOTATED_CDS"/>
    <property type="molecule type" value="Genomic_DNA"/>
</dbReference>
<dbReference type="InterPro" id="IPR021622">
    <property type="entry name" value="Afadin/alpha-actinin-bd"/>
</dbReference>
<keyword evidence="6" id="KW-0965">Cell junction</keyword>
<reference evidence="11 13" key="2">
    <citation type="journal article" date="2013" name="Nature">
        <title>Insights into bilaterian evolution from three spiralian genomes.</title>
        <authorList>
            <person name="Simakov O."/>
            <person name="Marletaz F."/>
            <person name="Cho S.J."/>
            <person name="Edsinger-Gonzales E."/>
            <person name="Havlak P."/>
            <person name="Hellsten U."/>
            <person name="Kuo D.H."/>
            <person name="Larsson T."/>
            <person name="Lv J."/>
            <person name="Arendt D."/>
            <person name="Savage R."/>
            <person name="Osoegawa K."/>
            <person name="de Jong P."/>
            <person name="Grimwood J."/>
            <person name="Chapman J.A."/>
            <person name="Shapiro H."/>
            <person name="Aerts A."/>
            <person name="Otillar R.P."/>
            <person name="Terry A.Y."/>
            <person name="Boore J.L."/>
            <person name="Grigoriev I.V."/>
            <person name="Lindberg D.R."/>
            <person name="Seaver E.C."/>
            <person name="Weisblat D.A."/>
            <person name="Putnam N.H."/>
            <person name="Rokhsar D.S."/>
        </authorList>
    </citation>
    <scope>NUCLEOTIDE SEQUENCE</scope>
    <source>
        <strain evidence="11 13">I ESC-2004</strain>
    </source>
</reference>
<evidence type="ECO:0000256" key="1">
    <source>
        <dbReference type="ARBA" id="ARBA00004282"/>
    </source>
</evidence>
<evidence type="ECO:0000256" key="10">
    <source>
        <dbReference type="SAM" id="MobiDB-lite"/>
    </source>
</evidence>
<dbReference type="OMA" id="SSTCIEA"/>
<feature type="compositionally biased region" description="Polar residues" evidence="10">
    <location>
        <begin position="324"/>
        <end position="336"/>
    </location>
</feature>
<dbReference type="Proteomes" id="UP000014760">
    <property type="component" value="Unassembled WGS sequence"/>
</dbReference>
<evidence type="ECO:0000256" key="7">
    <source>
        <dbReference type="ARBA" id="ARBA00023054"/>
    </source>
</evidence>
<dbReference type="GO" id="GO:0007155">
    <property type="term" value="P:cell adhesion"/>
    <property type="evidence" value="ECO:0007669"/>
    <property type="project" value="UniProtKB-KW"/>
</dbReference>
<dbReference type="GO" id="GO:0035735">
    <property type="term" value="P:intraciliary transport involved in cilium assembly"/>
    <property type="evidence" value="ECO:0007669"/>
    <property type="project" value="TreeGrafter"/>
</dbReference>
<dbReference type="HOGENOM" id="CLU_449967_0_0_1"/>
<reference evidence="13" key="1">
    <citation type="submission" date="2012-12" db="EMBL/GenBank/DDBJ databases">
        <authorList>
            <person name="Hellsten U."/>
            <person name="Grimwood J."/>
            <person name="Chapman J.A."/>
            <person name="Shapiro H."/>
            <person name="Aerts A."/>
            <person name="Otillar R.P."/>
            <person name="Terry A.Y."/>
            <person name="Boore J.L."/>
            <person name="Simakov O."/>
            <person name="Marletaz F."/>
            <person name="Cho S.-J."/>
            <person name="Edsinger-Gonzales E."/>
            <person name="Havlak P."/>
            <person name="Kuo D.-H."/>
            <person name="Larsson T."/>
            <person name="Lv J."/>
            <person name="Arendt D."/>
            <person name="Savage R."/>
            <person name="Osoegawa K."/>
            <person name="de Jong P."/>
            <person name="Lindberg D.R."/>
            <person name="Seaver E.C."/>
            <person name="Weisblat D.A."/>
            <person name="Putnam N.H."/>
            <person name="Grigoriev I.V."/>
            <person name="Rokhsar D.S."/>
        </authorList>
    </citation>
    <scope>NUCLEOTIDE SEQUENCE</scope>
    <source>
        <strain evidence="13">I ESC-2004</strain>
    </source>
</reference>
<dbReference type="GO" id="GO:0034451">
    <property type="term" value="C:centriolar satellite"/>
    <property type="evidence" value="ECO:0007669"/>
    <property type="project" value="TreeGrafter"/>
</dbReference>
<comment type="subcellular location">
    <subcellularLocation>
        <location evidence="1">Cell junction</location>
    </subcellularLocation>
    <subcellularLocation>
        <location evidence="2">Cytoplasm</location>
        <location evidence="2">Cytoskeleton</location>
        <location evidence="2">Microtubule organizing center</location>
        <location evidence="2">Centrosome</location>
    </subcellularLocation>
</comment>
<organism evidence="11">
    <name type="scientific">Capitella teleta</name>
    <name type="common">Polychaete worm</name>
    <dbReference type="NCBI Taxonomy" id="283909"/>
    <lineage>
        <taxon>Eukaryota</taxon>
        <taxon>Metazoa</taxon>
        <taxon>Spiralia</taxon>
        <taxon>Lophotrochozoa</taxon>
        <taxon>Annelida</taxon>
        <taxon>Polychaeta</taxon>
        <taxon>Sedentaria</taxon>
        <taxon>Scolecida</taxon>
        <taxon>Capitellidae</taxon>
        <taxon>Capitella</taxon>
    </lineage>
</organism>
<keyword evidence="7 9" id="KW-0175">Coiled coil</keyword>
<keyword evidence="13" id="KW-1185">Reference proteome</keyword>
<feature type="coiled-coil region" evidence="9">
    <location>
        <begin position="125"/>
        <end position="215"/>
    </location>
</feature>
<dbReference type="OrthoDB" id="312015at2759"/>
<proteinExistence type="inferred from homology"/>